<evidence type="ECO:0008006" key="5">
    <source>
        <dbReference type="Google" id="ProtNLM"/>
    </source>
</evidence>
<feature type="transmembrane region" description="Helical" evidence="2">
    <location>
        <begin position="414"/>
        <end position="439"/>
    </location>
</feature>
<feature type="compositionally biased region" description="Low complexity" evidence="1">
    <location>
        <begin position="31"/>
        <end position="43"/>
    </location>
</feature>
<feature type="compositionally biased region" description="Polar residues" evidence="1">
    <location>
        <begin position="769"/>
        <end position="784"/>
    </location>
</feature>
<dbReference type="GO" id="GO:0006915">
    <property type="term" value="P:apoptotic process"/>
    <property type="evidence" value="ECO:0007669"/>
    <property type="project" value="InterPro"/>
</dbReference>
<dbReference type="InterPro" id="IPR037847">
    <property type="entry name" value="GRAMDC4"/>
</dbReference>
<evidence type="ECO:0000313" key="3">
    <source>
        <dbReference type="EMBL" id="PIA14699.1"/>
    </source>
</evidence>
<feature type="region of interest" description="Disordered" evidence="1">
    <location>
        <begin position="31"/>
        <end position="195"/>
    </location>
</feature>
<dbReference type="AlphaFoldDB" id="A0A2G5B6R6"/>
<keyword evidence="2" id="KW-0812">Transmembrane</keyword>
<gene>
    <name evidence="3" type="ORF">COEREDRAFT_88518</name>
</gene>
<evidence type="ECO:0000256" key="1">
    <source>
        <dbReference type="SAM" id="MobiDB-lite"/>
    </source>
</evidence>
<keyword evidence="4" id="KW-1185">Reference proteome</keyword>
<feature type="compositionally biased region" description="Polar residues" evidence="1">
    <location>
        <begin position="52"/>
        <end position="61"/>
    </location>
</feature>
<dbReference type="OrthoDB" id="1708389at2759"/>
<dbReference type="PANTHER" id="PTHR37402">
    <property type="entry name" value="GRAM DOMAIN-CONTAINING PROTEIN 4"/>
    <property type="match status" value="1"/>
</dbReference>
<reference evidence="3 4" key="1">
    <citation type="journal article" date="2015" name="Genome Biol. Evol.">
        <title>Phylogenomic analyses indicate that early fungi evolved digesting cell walls of algal ancestors of land plants.</title>
        <authorList>
            <person name="Chang Y."/>
            <person name="Wang S."/>
            <person name="Sekimoto S."/>
            <person name="Aerts A.L."/>
            <person name="Choi C."/>
            <person name="Clum A."/>
            <person name="LaButti K.M."/>
            <person name="Lindquist E.A."/>
            <person name="Yee Ngan C."/>
            <person name="Ohm R.A."/>
            <person name="Salamov A.A."/>
            <person name="Grigoriev I.V."/>
            <person name="Spatafora J.W."/>
            <person name="Berbee M.L."/>
        </authorList>
    </citation>
    <scope>NUCLEOTIDE SEQUENCE [LARGE SCALE GENOMIC DNA]</scope>
    <source>
        <strain evidence="3 4">NRRL 1564</strain>
    </source>
</reference>
<feature type="region of interest" description="Disordered" evidence="1">
    <location>
        <begin position="212"/>
        <end position="243"/>
    </location>
</feature>
<sequence length="1061" mass="118618">MPASNTWGCSLTEFVVYILSLASNNASILESSSAPNSALSSRRSTPEVLGEHSSQFISSAPHQPRHTQRHSPPADEPINQPISAPTRHHRRRSSGASVKKLLGGLLHRAKSSDHSGPKPHASETAPGSENHRDDDSDRSSKHISKHVEHSPNALIDDTESKIENSSFLISDESDDGHKDSKEPSYNDDNTPRPEMRSMSTFTEQYLAAPAPGMWSNVRGNQASAAKAAEDEKSRPNVPLEPEEYNGSKMPWVVEQMALGEQSLSSLFSNKSGYTGNIGDSINNEEFGHSNDNTWRMEKRRRRKQAFGVLKSRVGEARVGIQKVVPAPDIEEFRRKDGSADYIAFAYNWIKHYADTQLSYKLDFCHSSTDPCKLDCFLITLQRLVEVSAPYQRFVIWLYKLARWDNPKLTAWWCFAYFFLLHHGMLAMCMWMTPVFIVAYHRLRPSQAYHWLGFERPETSVIPSKVVQEAASGTIAKGLIANRMWDIWRATLGAHIHLVLADVTDWLERAKNCATWKRPWASRVVMVVLSCIGVFVYLVPANVFQKLFGICAGVQFFFLAPLQLRHQRYRRMLLIIDIILWHCPNDVELALDTLYHQTPRHVGDGPEMEDTMTHPSPPLLERLRRYAQILVADLIYAYNPLTKERRPPIMILQTASSTALDQMGDDIGDADDFHNAFVAGKQLGKNILRDTSKVGHGDDQYTGLGANSSVQFPSVMGEREEREWVKKSGLARRVSNASSINSFGAFDRDNFASLPSIHRDAAQLPQASVLKSTQNNPPVPGTSTGLCGDAAGSIDSDEESTDSSDTSPHRRRSLVSRAKDISSRVLGKKNRRGSAESSKESLPQGHESQQLPTVIEDERKRRLRFSLNLKHIDLARHTSAVSGLEDSSWDALKDTNYGDNNIDFPASPDIRDARRSSLDSLILKSPISSTLNPKPSNLELMHDANKLQSLRNKDARATKDGIDMNSLYAFRCIHEGKYGTLFVTSDRFVFRRSRIMGGRRSSVASYLLSSVVAVRKTATGLGKSHGIQLLMNTGKSCSFYGLSDRNDVFGFLLLRCGRGHVY</sequence>
<feature type="compositionally biased region" description="Basic and acidic residues" evidence="1">
    <location>
        <begin position="129"/>
        <end position="149"/>
    </location>
</feature>
<evidence type="ECO:0000256" key="2">
    <source>
        <dbReference type="SAM" id="Phobius"/>
    </source>
</evidence>
<feature type="transmembrane region" description="Helical" evidence="2">
    <location>
        <begin position="519"/>
        <end position="540"/>
    </location>
</feature>
<protein>
    <recommendedName>
        <fullName evidence="5">GRAM domain-containing protein</fullName>
    </recommendedName>
</protein>
<evidence type="ECO:0000313" key="4">
    <source>
        <dbReference type="Proteomes" id="UP000242474"/>
    </source>
</evidence>
<feature type="region of interest" description="Disordered" evidence="1">
    <location>
        <begin position="769"/>
        <end position="854"/>
    </location>
</feature>
<organism evidence="3 4">
    <name type="scientific">Coemansia reversa (strain ATCC 12441 / NRRL 1564)</name>
    <dbReference type="NCBI Taxonomy" id="763665"/>
    <lineage>
        <taxon>Eukaryota</taxon>
        <taxon>Fungi</taxon>
        <taxon>Fungi incertae sedis</taxon>
        <taxon>Zoopagomycota</taxon>
        <taxon>Kickxellomycotina</taxon>
        <taxon>Kickxellomycetes</taxon>
        <taxon>Kickxellales</taxon>
        <taxon>Kickxellaceae</taxon>
        <taxon>Coemansia</taxon>
    </lineage>
</organism>
<dbReference type="PANTHER" id="PTHR37402:SF1">
    <property type="entry name" value="GRAM DOMAIN-CONTAINING PROTEIN 4"/>
    <property type="match status" value="1"/>
</dbReference>
<feature type="compositionally biased region" description="Basic and acidic residues" evidence="1">
    <location>
        <begin position="175"/>
        <end position="195"/>
    </location>
</feature>
<name>A0A2G5B6R6_COERN</name>
<dbReference type="Proteomes" id="UP000242474">
    <property type="component" value="Unassembled WGS sequence"/>
</dbReference>
<keyword evidence="2" id="KW-1133">Transmembrane helix</keyword>
<dbReference type="STRING" id="763665.A0A2G5B6R6"/>
<keyword evidence="2" id="KW-0472">Membrane</keyword>
<dbReference type="EMBL" id="KZ303514">
    <property type="protein sequence ID" value="PIA14699.1"/>
    <property type="molecule type" value="Genomic_DNA"/>
</dbReference>
<proteinExistence type="predicted"/>
<accession>A0A2G5B6R6</accession>